<dbReference type="Proteomes" id="UP000228934">
    <property type="component" value="Unassembled WGS sequence"/>
</dbReference>
<evidence type="ECO:0000313" key="4">
    <source>
        <dbReference type="Proteomes" id="UP000228934"/>
    </source>
</evidence>
<feature type="non-terminal residue" evidence="3">
    <location>
        <position position="71"/>
    </location>
</feature>
<dbReference type="EMBL" id="KZ061134">
    <property type="protein sequence ID" value="PIO11362.1"/>
    <property type="molecule type" value="Genomic_DNA"/>
</dbReference>
<keyword evidence="4" id="KW-1185">Reference proteome</keyword>
<reference evidence="4" key="1">
    <citation type="journal article" date="2017" name="Nat. Commun.">
        <title>The North American bullfrog draft genome provides insight into hormonal regulation of long noncoding RNA.</title>
        <authorList>
            <person name="Hammond S.A."/>
            <person name="Warren R.L."/>
            <person name="Vandervalk B.P."/>
            <person name="Kucuk E."/>
            <person name="Khan H."/>
            <person name="Gibb E.A."/>
            <person name="Pandoh P."/>
            <person name="Kirk H."/>
            <person name="Zhao Y."/>
            <person name="Jones M."/>
            <person name="Mungall A.J."/>
            <person name="Coope R."/>
            <person name="Pleasance S."/>
            <person name="Moore R.A."/>
            <person name="Holt R.A."/>
            <person name="Round J.M."/>
            <person name="Ohora S."/>
            <person name="Walle B.V."/>
            <person name="Veldhoen N."/>
            <person name="Helbing C.C."/>
            <person name="Birol I."/>
        </authorList>
    </citation>
    <scope>NUCLEOTIDE SEQUENCE [LARGE SCALE GENOMIC DNA]</scope>
</reference>
<proteinExistence type="predicted"/>
<accession>A0A2G9Q7F5</accession>
<reference evidence="3" key="2">
    <citation type="submission" date="2017-08" db="EMBL/GenBank/DDBJ databases">
        <title>Assembly of the North American Bullfrog Genome.</title>
        <authorList>
            <person name="Warren R.L."/>
            <person name="Vandervalk B.P."/>
            <person name="Kucuk E."/>
            <person name="Birol I."/>
            <person name="Helbing C."/>
            <person name="Pandoh P."/>
            <person name="Behsaz B."/>
            <person name="Mohamadi H."/>
            <person name="Chu J."/>
            <person name="Jackman S."/>
            <person name="Hammond S.A."/>
            <person name="Veldhoen N."/>
            <person name="Kirk H."/>
            <person name="Zhao Y."/>
            <person name="Coope R."/>
            <person name="Pleasance S."/>
            <person name="Moore R."/>
            <person name="Holt R."/>
        </authorList>
    </citation>
    <scope>NUCLEOTIDE SEQUENCE</scope>
    <source>
        <strain evidence="3">Bruno</strain>
        <tissue evidence="3">Liver</tissue>
    </source>
</reference>
<dbReference type="EMBL" id="KZ061042">
    <property type="protein sequence ID" value="PIO11475.1"/>
    <property type="molecule type" value="Genomic_DNA"/>
</dbReference>
<feature type="coiled-coil region" evidence="1">
    <location>
        <begin position="2"/>
        <end position="62"/>
    </location>
</feature>
<evidence type="ECO:0000313" key="2">
    <source>
        <dbReference type="EMBL" id="PIO11362.1"/>
    </source>
</evidence>
<dbReference type="AlphaFoldDB" id="A0A2G9Q7F5"/>
<evidence type="ECO:0000256" key="1">
    <source>
        <dbReference type="SAM" id="Coils"/>
    </source>
</evidence>
<protein>
    <submittedName>
        <fullName evidence="3">Uncharacterized protein</fullName>
    </submittedName>
</protein>
<sequence length="71" mass="8162">MLQEIGQDVEIGKKQLELLEEKSAEVIKDTSPLGAEKICRELEELRRTLAELKIMNDEEEEGLLKTYNSEN</sequence>
<gene>
    <name evidence="2" type="ORF">AB205_0113780</name>
    <name evidence="3" type="ORF">AB205_0198420</name>
</gene>
<organism evidence="3 4">
    <name type="scientific">Aquarana catesbeiana</name>
    <name type="common">American bullfrog</name>
    <name type="synonym">Rana catesbeiana</name>
    <dbReference type="NCBI Taxonomy" id="8400"/>
    <lineage>
        <taxon>Eukaryota</taxon>
        <taxon>Metazoa</taxon>
        <taxon>Chordata</taxon>
        <taxon>Craniata</taxon>
        <taxon>Vertebrata</taxon>
        <taxon>Euteleostomi</taxon>
        <taxon>Amphibia</taxon>
        <taxon>Batrachia</taxon>
        <taxon>Anura</taxon>
        <taxon>Neobatrachia</taxon>
        <taxon>Ranoidea</taxon>
        <taxon>Ranidae</taxon>
        <taxon>Aquarana</taxon>
    </lineage>
</organism>
<evidence type="ECO:0000313" key="3">
    <source>
        <dbReference type="EMBL" id="PIO11475.1"/>
    </source>
</evidence>
<dbReference type="OrthoDB" id="9838382at2759"/>
<keyword evidence="1" id="KW-0175">Coiled coil</keyword>
<name>A0A2G9Q7F5_AQUCT</name>